<dbReference type="SUPFAM" id="SSF47384">
    <property type="entry name" value="Homodimeric domain of signal transducing histidine kinase"/>
    <property type="match status" value="1"/>
</dbReference>
<evidence type="ECO:0000256" key="1">
    <source>
        <dbReference type="ARBA" id="ARBA00000085"/>
    </source>
</evidence>
<evidence type="ECO:0000256" key="2">
    <source>
        <dbReference type="ARBA" id="ARBA00012438"/>
    </source>
</evidence>
<evidence type="ECO:0000256" key="4">
    <source>
        <dbReference type="ARBA" id="ARBA00022777"/>
    </source>
</evidence>
<dbReference type="Gene3D" id="1.10.287.130">
    <property type="match status" value="1"/>
</dbReference>
<dbReference type="SMART" id="SM00388">
    <property type="entry name" value="HisKA"/>
    <property type="match status" value="1"/>
</dbReference>
<dbReference type="Pfam" id="PF00512">
    <property type="entry name" value="HisKA"/>
    <property type="match status" value="1"/>
</dbReference>
<gene>
    <name evidence="7" type="ORF">LCGC14_2523480</name>
</gene>
<comment type="caution">
    <text evidence="7">The sequence shown here is derived from an EMBL/GenBank/DDBJ whole genome shotgun (WGS) entry which is preliminary data.</text>
</comment>
<dbReference type="InterPro" id="IPR003661">
    <property type="entry name" value="HisK_dim/P_dom"/>
</dbReference>
<protein>
    <recommendedName>
        <fullName evidence="2">histidine kinase</fullName>
        <ecNumber evidence="2">2.7.13.3</ecNumber>
    </recommendedName>
</protein>
<dbReference type="PROSITE" id="PS50109">
    <property type="entry name" value="HIS_KIN"/>
    <property type="match status" value="1"/>
</dbReference>
<evidence type="ECO:0000256" key="5">
    <source>
        <dbReference type="ARBA" id="ARBA00023012"/>
    </source>
</evidence>
<dbReference type="PANTHER" id="PTHR43711">
    <property type="entry name" value="TWO-COMPONENT HISTIDINE KINASE"/>
    <property type="match status" value="1"/>
</dbReference>
<dbReference type="InterPro" id="IPR036097">
    <property type="entry name" value="HisK_dim/P_sf"/>
</dbReference>
<comment type="catalytic activity">
    <reaction evidence="1">
        <text>ATP + protein L-histidine = ADP + protein N-phospho-L-histidine.</text>
        <dbReference type="EC" id="2.7.13.3"/>
    </reaction>
</comment>
<evidence type="ECO:0000256" key="3">
    <source>
        <dbReference type="ARBA" id="ARBA00022679"/>
    </source>
</evidence>
<dbReference type="GO" id="GO:0000155">
    <property type="term" value="F:phosphorelay sensor kinase activity"/>
    <property type="evidence" value="ECO:0007669"/>
    <property type="project" value="InterPro"/>
</dbReference>
<dbReference type="EMBL" id="LAZR01040766">
    <property type="protein sequence ID" value="KKL13667.1"/>
    <property type="molecule type" value="Genomic_DNA"/>
</dbReference>
<keyword evidence="4" id="KW-0418">Kinase</keyword>
<dbReference type="InterPro" id="IPR050736">
    <property type="entry name" value="Sensor_HK_Regulatory"/>
</dbReference>
<dbReference type="EC" id="2.7.13.3" evidence="2"/>
<keyword evidence="3" id="KW-0808">Transferase</keyword>
<dbReference type="InterPro" id="IPR005467">
    <property type="entry name" value="His_kinase_dom"/>
</dbReference>
<evidence type="ECO:0000313" key="7">
    <source>
        <dbReference type="EMBL" id="KKL13667.1"/>
    </source>
</evidence>
<feature type="non-terminal residue" evidence="7">
    <location>
        <position position="1"/>
    </location>
</feature>
<name>A0A0F9BIJ9_9ZZZZ</name>
<dbReference type="AlphaFoldDB" id="A0A0F9BIJ9"/>
<feature type="domain" description="Histidine kinase" evidence="6">
    <location>
        <begin position="35"/>
        <end position="119"/>
    </location>
</feature>
<organism evidence="7">
    <name type="scientific">marine sediment metagenome</name>
    <dbReference type="NCBI Taxonomy" id="412755"/>
    <lineage>
        <taxon>unclassified sequences</taxon>
        <taxon>metagenomes</taxon>
        <taxon>ecological metagenomes</taxon>
    </lineage>
</organism>
<proteinExistence type="predicted"/>
<accession>A0A0F9BIJ9</accession>
<sequence length="119" mass="13367">SGQLEEMVKERTADLEAANIRLKELDRLKSMFIASMSHELRTPLNSIIGFTGIILQGMAGEINEEQRKQLTRVKNSATHLLALIIDVIDVSKIEAGKVELLMEEFDLSALAREAIRRFS</sequence>
<reference evidence="7" key="1">
    <citation type="journal article" date="2015" name="Nature">
        <title>Complex archaea that bridge the gap between prokaryotes and eukaryotes.</title>
        <authorList>
            <person name="Spang A."/>
            <person name="Saw J.H."/>
            <person name="Jorgensen S.L."/>
            <person name="Zaremba-Niedzwiedzka K."/>
            <person name="Martijn J."/>
            <person name="Lind A.E."/>
            <person name="van Eijk R."/>
            <person name="Schleper C."/>
            <person name="Guy L."/>
            <person name="Ettema T.J."/>
        </authorList>
    </citation>
    <scope>NUCLEOTIDE SEQUENCE</scope>
</reference>
<evidence type="ECO:0000259" key="6">
    <source>
        <dbReference type="PROSITE" id="PS50109"/>
    </source>
</evidence>
<dbReference type="CDD" id="cd00082">
    <property type="entry name" value="HisKA"/>
    <property type="match status" value="1"/>
</dbReference>
<dbReference type="PANTHER" id="PTHR43711:SF31">
    <property type="entry name" value="HISTIDINE KINASE"/>
    <property type="match status" value="1"/>
</dbReference>
<keyword evidence="5" id="KW-0902">Two-component regulatory system</keyword>